<gene>
    <name evidence="3" type="ORF">NK662_16620</name>
</gene>
<evidence type="ECO:0000259" key="2">
    <source>
        <dbReference type="Pfam" id="PF07261"/>
    </source>
</evidence>
<sequence>MAVYRPFRVGFWQEDFTLELTPEERYFYFYLLTGTKTTQCGIYTLPKRLAELETGYQIETVEKLLVRFMEYGKILYDAQTKEVYICDWIFNNAITNVNVEKCVLRELKTVKSELFRQLYLQDCTRLGLDVPLLREHFGQLQVVPAPVPAENEEAEETEAAEQNDSSGVFQFYQEHFGTLSSYAAQELGAWIDDLSAELVLRAMQVAYERNGRNMAYIKAILRDWHSKGYTTLAEVEQALARHQKKEQPVAEWQEEAYENVPSEGELQQLLGEKGWRP</sequence>
<dbReference type="InterPro" id="IPR006343">
    <property type="entry name" value="DnaB/C_C"/>
</dbReference>
<evidence type="ECO:0000313" key="3">
    <source>
        <dbReference type="EMBL" id="MCP8970147.1"/>
    </source>
</evidence>
<evidence type="ECO:0000256" key="1">
    <source>
        <dbReference type="ARBA" id="ARBA00093462"/>
    </source>
</evidence>
<proteinExistence type="inferred from homology"/>
<organism evidence="3 4">
    <name type="scientific">Ectobacillus ponti</name>
    <dbReference type="NCBI Taxonomy" id="2961894"/>
    <lineage>
        <taxon>Bacteria</taxon>
        <taxon>Bacillati</taxon>
        <taxon>Bacillota</taxon>
        <taxon>Bacilli</taxon>
        <taxon>Bacillales</taxon>
        <taxon>Bacillaceae</taxon>
        <taxon>Ectobacillus</taxon>
    </lineage>
</organism>
<dbReference type="InterPro" id="IPR034829">
    <property type="entry name" value="DnaD-like_sf"/>
</dbReference>
<dbReference type="RefSeq" id="WP_254760062.1">
    <property type="nucleotide sequence ID" value="NZ_JANCLT010000009.1"/>
</dbReference>
<comment type="caution">
    <text evidence="3">The sequence shown here is derived from an EMBL/GenBank/DDBJ whole genome shotgun (WGS) entry which is preliminary data.</text>
</comment>
<dbReference type="EMBL" id="JANCLT010000009">
    <property type="protein sequence ID" value="MCP8970147.1"/>
    <property type="molecule type" value="Genomic_DNA"/>
</dbReference>
<protein>
    <submittedName>
        <fullName evidence="3">DnaD domain protein</fullName>
    </submittedName>
</protein>
<dbReference type="NCBIfam" id="TIGR01446">
    <property type="entry name" value="DnaD_dom"/>
    <property type="match status" value="1"/>
</dbReference>
<dbReference type="PANTHER" id="PTHR37293">
    <property type="entry name" value="PHAGE REPLICATION PROTEIN-RELATED"/>
    <property type="match status" value="1"/>
</dbReference>
<reference evidence="3" key="1">
    <citation type="submission" date="2022-07" db="EMBL/GenBank/DDBJ databases">
        <authorList>
            <person name="Li W.-J."/>
            <person name="Deng Q.-Q."/>
        </authorList>
    </citation>
    <scope>NUCLEOTIDE SEQUENCE</scope>
    <source>
        <strain evidence="3">SYSU M60031</strain>
    </source>
</reference>
<keyword evidence="4" id="KW-1185">Reference proteome</keyword>
<comment type="similarity">
    <text evidence="1">Belongs to the DnaB/DnaD family.</text>
</comment>
<dbReference type="Gene3D" id="1.10.10.630">
    <property type="entry name" value="DnaD domain-like"/>
    <property type="match status" value="1"/>
</dbReference>
<dbReference type="AlphaFoldDB" id="A0AA41X7G2"/>
<name>A0AA41X7G2_9BACI</name>
<dbReference type="InterPro" id="IPR053162">
    <property type="entry name" value="DnaD"/>
</dbReference>
<dbReference type="Proteomes" id="UP001156102">
    <property type="component" value="Unassembled WGS sequence"/>
</dbReference>
<dbReference type="PANTHER" id="PTHR37293:SF5">
    <property type="entry name" value="DNA REPLICATION PROTEIN"/>
    <property type="match status" value="1"/>
</dbReference>
<dbReference type="Pfam" id="PF07261">
    <property type="entry name" value="DnaB_2"/>
    <property type="match status" value="1"/>
</dbReference>
<feature type="domain" description="DnaB/C C-terminal" evidence="2">
    <location>
        <begin position="169"/>
        <end position="238"/>
    </location>
</feature>
<dbReference type="SUPFAM" id="SSF158499">
    <property type="entry name" value="DnaD domain-like"/>
    <property type="match status" value="1"/>
</dbReference>
<evidence type="ECO:0000313" key="4">
    <source>
        <dbReference type="Proteomes" id="UP001156102"/>
    </source>
</evidence>
<accession>A0AA41X7G2</accession>